<feature type="coiled-coil region" evidence="7">
    <location>
        <begin position="78"/>
        <end position="124"/>
    </location>
</feature>
<keyword evidence="10" id="KW-0969">Cilium</keyword>
<dbReference type="GO" id="GO:0044781">
    <property type="term" value="P:bacterial-type flagellum organization"/>
    <property type="evidence" value="ECO:0007669"/>
    <property type="project" value="UniProtKB-KW"/>
</dbReference>
<keyword evidence="5" id="KW-0653">Protein transport</keyword>
<dbReference type="GO" id="GO:0005829">
    <property type="term" value="C:cytosol"/>
    <property type="evidence" value="ECO:0007669"/>
    <property type="project" value="TreeGrafter"/>
</dbReference>
<evidence type="ECO:0000256" key="5">
    <source>
        <dbReference type="ARBA" id="ARBA00022927"/>
    </source>
</evidence>
<evidence type="ECO:0000256" key="2">
    <source>
        <dbReference type="ARBA" id="ARBA00006602"/>
    </source>
</evidence>
<reference evidence="10 11" key="1">
    <citation type="submission" date="2020-07" db="EMBL/GenBank/DDBJ databases">
        <title>Sequencing the genomes of 1000 actinobacteria strains.</title>
        <authorList>
            <person name="Klenk H.-P."/>
        </authorList>
    </citation>
    <scope>NUCLEOTIDE SEQUENCE [LARGE SCALE GENOMIC DNA]</scope>
    <source>
        <strain evidence="10 11">DSM 18248</strain>
    </source>
</reference>
<evidence type="ECO:0000313" key="10">
    <source>
        <dbReference type="EMBL" id="NYI08854.1"/>
    </source>
</evidence>
<feature type="compositionally biased region" description="Basic and acidic residues" evidence="8">
    <location>
        <begin position="10"/>
        <end position="19"/>
    </location>
</feature>
<protein>
    <submittedName>
        <fullName evidence="10">Flagellar assembly protein FliH</fullName>
    </submittedName>
</protein>
<keyword evidence="11" id="KW-1185">Reference proteome</keyword>
<dbReference type="RefSeq" id="WP_179529912.1">
    <property type="nucleotide sequence ID" value="NZ_BAAAPP010000002.1"/>
</dbReference>
<dbReference type="Proteomes" id="UP000537326">
    <property type="component" value="Unassembled WGS sequence"/>
</dbReference>
<comment type="caution">
    <text evidence="10">The sequence shown here is derived from an EMBL/GenBank/DDBJ whole genome shotgun (WGS) entry which is preliminary data.</text>
</comment>
<name>A0A7Y9YD35_9ACTN</name>
<evidence type="ECO:0000256" key="3">
    <source>
        <dbReference type="ARBA" id="ARBA00022448"/>
    </source>
</evidence>
<keyword evidence="6" id="KW-1006">Bacterial flagellum protein export</keyword>
<gene>
    <name evidence="10" type="ORF">BKA05_000369</name>
</gene>
<accession>A0A7Y9YD35</accession>
<comment type="similarity">
    <text evidence="2">Belongs to the FliH family.</text>
</comment>
<keyword evidence="4" id="KW-1005">Bacterial flagellum biogenesis</keyword>
<feature type="region of interest" description="Disordered" evidence="8">
    <location>
        <begin position="1"/>
        <end position="21"/>
    </location>
</feature>
<keyword evidence="10" id="KW-0282">Flagellum</keyword>
<keyword evidence="7" id="KW-0175">Coiled coil</keyword>
<organism evidence="10 11">
    <name type="scientific">Nocardioides marinus</name>
    <dbReference type="NCBI Taxonomy" id="374514"/>
    <lineage>
        <taxon>Bacteria</taxon>
        <taxon>Bacillati</taxon>
        <taxon>Actinomycetota</taxon>
        <taxon>Actinomycetes</taxon>
        <taxon>Propionibacteriales</taxon>
        <taxon>Nocardioidaceae</taxon>
        <taxon>Nocardioides</taxon>
    </lineage>
</organism>
<evidence type="ECO:0000256" key="6">
    <source>
        <dbReference type="ARBA" id="ARBA00023225"/>
    </source>
</evidence>
<dbReference type="EMBL" id="JACBZI010000001">
    <property type="protein sequence ID" value="NYI08854.1"/>
    <property type="molecule type" value="Genomic_DNA"/>
</dbReference>
<evidence type="ECO:0000256" key="4">
    <source>
        <dbReference type="ARBA" id="ARBA00022795"/>
    </source>
</evidence>
<sequence length="236" mass="24759">MTAEDLSGAPDRRVLRGDRAAAVGPLSTPQLRTGAWTRFGGERTLGDPVTEDVLSALAETTRTAARAQGYATGWAEGRREAAVEAAAHRAELEAATREAEARRQAEHEQALAALQRAATQFSQQLSTTLAEVEDHALALAGELTEALVGRELAGAEDPVADVVRRVLAALPQGLPVTVRLAPQVAAHPDLTALAAQGVTVVPDPALEPHDALLETTAQAVDLRVSTALARVREVLS</sequence>
<comment type="function">
    <text evidence="1">Needed for flagellar regrowth and assembly.</text>
</comment>
<keyword evidence="3" id="KW-0813">Transport</keyword>
<proteinExistence type="inferred from homology"/>
<dbReference type="GO" id="GO:0015031">
    <property type="term" value="P:protein transport"/>
    <property type="evidence" value="ECO:0007669"/>
    <property type="project" value="UniProtKB-KW"/>
</dbReference>
<evidence type="ECO:0000313" key="11">
    <source>
        <dbReference type="Proteomes" id="UP000537326"/>
    </source>
</evidence>
<evidence type="ECO:0000256" key="7">
    <source>
        <dbReference type="SAM" id="Coils"/>
    </source>
</evidence>
<evidence type="ECO:0000256" key="1">
    <source>
        <dbReference type="ARBA" id="ARBA00003041"/>
    </source>
</evidence>
<dbReference type="PANTHER" id="PTHR34982">
    <property type="entry name" value="YOP PROTEINS TRANSLOCATION PROTEIN L"/>
    <property type="match status" value="1"/>
</dbReference>
<evidence type="ECO:0000256" key="8">
    <source>
        <dbReference type="SAM" id="MobiDB-lite"/>
    </source>
</evidence>
<dbReference type="Pfam" id="PF02108">
    <property type="entry name" value="FliH"/>
    <property type="match status" value="1"/>
</dbReference>
<keyword evidence="10" id="KW-0966">Cell projection</keyword>
<feature type="domain" description="Flagellar assembly protein FliH/Type III secretion system HrpE" evidence="9">
    <location>
        <begin position="109"/>
        <end position="230"/>
    </location>
</feature>
<dbReference type="InterPro" id="IPR018035">
    <property type="entry name" value="Flagellar_FliH/T3SS_HrpE"/>
</dbReference>
<evidence type="ECO:0000259" key="9">
    <source>
        <dbReference type="Pfam" id="PF02108"/>
    </source>
</evidence>
<dbReference type="AlphaFoldDB" id="A0A7Y9YD35"/>
<dbReference type="InterPro" id="IPR051472">
    <property type="entry name" value="T3SS_Stator/FliH"/>
</dbReference>
<dbReference type="PANTHER" id="PTHR34982:SF1">
    <property type="entry name" value="FLAGELLAR ASSEMBLY PROTEIN FLIH"/>
    <property type="match status" value="1"/>
</dbReference>